<accession>A0A7S2JWF6</accession>
<evidence type="ECO:0000313" key="2">
    <source>
        <dbReference type="EMBL" id="CAD9559567.1"/>
    </source>
</evidence>
<sequence>MRLRRMSQQATPCRLRINGTSAIILTGVAFILLASISHIIMMARSFSIDLTTDEEYPLRMSEGGDSTTSSATLSLIASQKRIDALEAKIKELEEKLHSSHAPENTKTHNEEELPGLEVGVFSGESGYHSEDSVCHSLPLSLPSVETLWMKNIGTLFKESKHRRDPDWEMKEWTVKMMEMLTTRQLGRSIKTTPSPDDVRRVMKILQERRKYFLIPEANRDDSIAPPPKLKILVMGGSVTGGVMCRVNALNAKAGRYFRLPCAWPWRLNHYINDLLGFEAVEIENMSSGGLNSNIGSRVIEYGLYPEAFLPDGPDVIINAYSTNDVHVLSMLEAESKGLSLEEAVFRMQQNFIRQVLLSRCKNPPMIVLFDDYLGNEQNNIGELMSISKAMTVLAGYYNIMSISYADAVRQFVYGDTHETWFSPPWYGEGNDGQWKREIHPGMGAHISMVWVFAYNIFNAIISFCNAETFAVCTNETLNKCNKDIPAVNSVDIKGGTKKIPTGVPPLLTQELTLEKISTNWEDDANAILRKCNERTENDDVPCIFAWIAGYSVTKSEELEKLINPLLSSGDGWKVAIDNEKLGIVPDEGLGSKISFQFDNLSQSVRAINILAMKSYGNKWADSAARFSIFGGESTTPVAIEVITGHHESQTSVSYDYKINIDENMIEKGGKMRLNVELIGGSTFKITGMSICSR</sequence>
<dbReference type="PANTHER" id="PTHR34407:SF1">
    <property type="entry name" value="SGNH HYDROLASE-TYPE ESTERASE DOMAIN-CONTAINING PROTEIN"/>
    <property type="match status" value="1"/>
</dbReference>
<dbReference type="EMBL" id="HBGY01003392">
    <property type="protein sequence ID" value="CAD9559567.1"/>
    <property type="molecule type" value="Transcribed_RNA"/>
</dbReference>
<keyword evidence="1" id="KW-0812">Transmembrane</keyword>
<protein>
    <submittedName>
        <fullName evidence="2">Uncharacterized protein</fullName>
    </submittedName>
</protein>
<dbReference type="AlphaFoldDB" id="A0A7S2JWF6"/>
<gene>
    <name evidence="2" type="ORF">LDAN0321_LOCUS2132</name>
</gene>
<name>A0A7S2JWF6_9STRA</name>
<dbReference type="SUPFAM" id="SSF52266">
    <property type="entry name" value="SGNH hydrolase"/>
    <property type="match status" value="1"/>
</dbReference>
<organism evidence="2">
    <name type="scientific">Leptocylindrus danicus</name>
    <dbReference type="NCBI Taxonomy" id="163516"/>
    <lineage>
        <taxon>Eukaryota</taxon>
        <taxon>Sar</taxon>
        <taxon>Stramenopiles</taxon>
        <taxon>Ochrophyta</taxon>
        <taxon>Bacillariophyta</taxon>
        <taxon>Coscinodiscophyceae</taxon>
        <taxon>Chaetocerotophycidae</taxon>
        <taxon>Leptocylindrales</taxon>
        <taxon>Leptocylindraceae</taxon>
        <taxon>Leptocylindrus</taxon>
    </lineage>
</organism>
<proteinExistence type="predicted"/>
<dbReference type="PANTHER" id="PTHR34407">
    <property type="entry name" value="EXPRESSED PROTEIN"/>
    <property type="match status" value="1"/>
</dbReference>
<evidence type="ECO:0000256" key="1">
    <source>
        <dbReference type="SAM" id="Phobius"/>
    </source>
</evidence>
<keyword evidence="1" id="KW-1133">Transmembrane helix</keyword>
<feature type="transmembrane region" description="Helical" evidence="1">
    <location>
        <begin position="21"/>
        <end position="43"/>
    </location>
</feature>
<keyword evidence="1" id="KW-0472">Membrane</keyword>
<reference evidence="2" key="1">
    <citation type="submission" date="2021-01" db="EMBL/GenBank/DDBJ databases">
        <authorList>
            <person name="Corre E."/>
            <person name="Pelletier E."/>
            <person name="Niang G."/>
            <person name="Scheremetjew M."/>
            <person name="Finn R."/>
            <person name="Kale V."/>
            <person name="Holt S."/>
            <person name="Cochrane G."/>
            <person name="Meng A."/>
            <person name="Brown T."/>
            <person name="Cohen L."/>
        </authorList>
    </citation>
    <scope>NUCLEOTIDE SEQUENCE</scope>
    <source>
        <strain evidence="2">B650</strain>
    </source>
</reference>